<comment type="similarity">
    <text evidence="2">Belongs to the AB hydrolase superfamily. Epoxide hydrolase family.</text>
</comment>
<evidence type="ECO:0000256" key="1">
    <source>
        <dbReference type="ARBA" id="ARBA00022801"/>
    </source>
</evidence>
<evidence type="ECO:0000256" key="3">
    <source>
        <dbReference type="SAM" id="Phobius"/>
    </source>
</evidence>
<dbReference type="PANTHER" id="PTHR43329">
    <property type="entry name" value="EPOXIDE HYDROLASE"/>
    <property type="match status" value="1"/>
</dbReference>
<protein>
    <recommendedName>
        <fullName evidence="4">AB hydrolase-1 domain-containing protein</fullName>
    </recommendedName>
</protein>
<dbReference type="Gene3D" id="3.40.50.1820">
    <property type="entry name" value="alpha/beta hydrolase"/>
    <property type="match status" value="1"/>
</dbReference>
<dbReference type="SUPFAM" id="SSF53474">
    <property type="entry name" value="alpha/beta-Hydrolases"/>
    <property type="match status" value="1"/>
</dbReference>
<keyword evidence="3" id="KW-0812">Transmembrane</keyword>
<evidence type="ECO:0000256" key="2">
    <source>
        <dbReference type="ARBA" id="ARBA00038334"/>
    </source>
</evidence>
<dbReference type="Proteomes" id="UP000077521">
    <property type="component" value="Unassembled WGS sequence"/>
</dbReference>
<evidence type="ECO:0000313" key="6">
    <source>
        <dbReference type="Proteomes" id="UP000077521"/>
    </source>
</evidence>
<dbReference type="GO" id="GO:0016787">
    <property type="term" value="F:hydrolase activity"/>
    <property type="evidence" value="ECO:0007669"/>
    <property type="project" value="UniProtKB-KW"/>
</dbReference>
<dbReference type="InterPro" id="IPR000073">
    <property type="entry name" value="AB_hydrolase_1"/>
</dbReference>
<dbReference type="AlphaFoldDB" id="A0A8T8S8T2"/>
<keyword evidence="3" id="KW-1133">Transmembrane helix</keyword>
<comment type="caution">
    <text evidence="5">The sequence shown here is derived from an EMBL/GenBank/DDBJ whole genome shotgun (WGS) entry which is preliminary data.</text>
</comment>
<evidence type="ECO:0000259" key="4">
    <source>
        <dbReference type="Pfam" id="PF00561"/>
    </source>
</evidence>
<feature type="transmembrane region" description="Helical" evidence="3">
    <location>
        <begin position="12"/>
        <end position="34"/>
    </location>
</feature>
<reference evidence="5" key="1">
    <citation type="submission" date="2016-04" db="EMBL/GenBank/DDBJ databases">
        <authorList>
            <person name="Nguyen H.D."/>
            <person name="Samba Siva P."/>
            <person name="Cullis J."/>
            <person name="Levesque C.A."/>
            <person name="Hambleton S."/>
        </authorList>
    </citation>
    <scope>NUCLEOTIDE SEQUENCE</scope>
    <source>
        <strain evidence="5">DAOMC 236416</strain>
    </source>
</reference>
<dbReference type="InterPro" id="IPR029058">
    <property type="entry name" value="AB_hydrolase_fold"/>
</dbReference>
<feature type="domain" description="AB hydrolase-1" evidence="4">
    <location>
        <begin position="78"/>
        <end position="179"/>
    </location>
</feature>
<keyword evidence="3" id="KW-0472">Membrane</keyword>
<accession>A0A8T8S8T2</accession>
<sequence>MGGKIVTARRKALRGKVISIVLAVLGSIIAVGYMSGRQPDRDAVAAASKELGTAFREVFVDANGVRLHVVIAGPEDGKPILLLHGYPEFWYAWRGVMADLAHKGYRVIALDQRGYNRSAKPGGAHSYRLNILAKDVVEVAAALGHERFALVGHDFGGQVTWWTSLLHPKKVVGALVVNKPHPYAIRNVRPEGEAISWYRTFLRVPWLPGHIARY</sequence>
<reference evidence="5" key="2">
    <citation type="journal article" date="2019" name="IMA Fungus">
        <title>Genome sequencing and comparison of five Tilletia species to identify candidate genes for the detection of regulated species infecting wheat.</title>
        <authorList>
            <person name="Nguyen H.D.T."/>
            <person name="Sultana T."/>
            <person name="Kesanakurti P."/>
            <person name="Hambleton S."/>
        </authorList>
    </citation>
    <scope>NUCLEOTIDE SEQUENCE</scope>
    <source>
        <strain evidence="5">DAOMC 236416</strain>
    </source>
</reference>
<dbReference type="PRINTS" id="PR00111">
    <property type="entry name" value="ABHYDROLASE"/>
</dbReference>
<keyword evidence="1" id="KW-0378">Hydrolase</keyword>
<keyword evidence="6" id="KW-1185">Reference proteome</keyword>
<evidence type="ECO:0000313" key="5">
    <source>
        <dbReference type="EMBL" id="KAE8235230.1"/>
    </source>
</evidence>
<dbReference type="EMBL" id="LWDF02002897">
    <property type="protein sequence ID" value="KAE8235230.1"/>
    <property type="molecule type" value="Genomic_DNA"/>
</dbReference>
<gene>
    <name evidence="5" type="ORF">A4X13_0g9570</name>
</gene>
<proteinExistence type="inferred from homology"/>
<dbReference type="Pfam" id="PF00561">
    <property type="entry name" value="Abhydrolase_1"/>
    <property type="match status" value="1"/>
</dbReference>
<feature type="non-terminal residue" evidence="5">
    <location>
        <position position="214"/>
    </location>
</feature>
<dbReference type="PRINTS" id="PR00412">
    <property type="entry name" value="EPOXHYDRLASE"/>
</dbReference>
<organism evidence="5 6">
    <name type="scientific">Tilletia indica</name>
    <dbReference type="NCBI Taxonomy" id="43049"/>
    <lineage>
        <taxon>Eukaryota</taxon>
        <taxon>Fungi</taxon>
        <taxon>Dikarya</taxon>
        <taxon>Basidiomycota</taxon>
        <taxon>Ustilaginomycotina</taxon>
        <taxon>Exobasidiomycetes</taxon>
        <taxon>Tilletiales</taxon>
        <taxon>Tilletiaceae</taxon>
        <taxon>Tilletia</taxon>
    </lineage>
</organism>
<name>A0A8T8S8T2_9BASI</name>
<dbReference type="InterPro" id="IPR000639">
    <property type="entry name" value="Epox_hydrolase-like"/>
</dbReference>